<dbReference type="GO" id="GO:0003677">
    <property type="term" value="F:DNA binding"/>
    <property type="evidence" value="ECO:0007669"/>
    <property type="project" value="InterPro"/>
</dbReference>
<comment type="caution">
    <text evidence="3">The sequence shown here is derived from an EMBL/GenBank/DDBJ whole genome shotgun (WGS) entry which is preliminary data.</text>
</comment>
<protein>
    <recommendedName>
        <fullName evidence="2">Homeobox domain-containing protein</fullName>
    </recommendedName>
</protein>
<accession>A0A1Y2AS95</accession>
<evidence type="ECO:0000313" key="4">
    <source>
        <dbReference type="Proteomes" id="UP000193986"/>
    </source>
</evidence>
<dbReference type="CDD" id="cd00086">
    <property type="entry name" value="homeodomain"/>
    <property type="match status" value="1"/>
</dbReference>
<name>A0A1Y2AS95_9TREE</name>
<dbReference type="Proteomes" id="UP000193986">
    <property type="component" value="Unassembled WGS sequence"/>
</dbReference>
<dbReference type="InterPro" id="IPR009057">
    <property type="entry name" value="Homeodomain-like_sf"/>
</dbReference>
<dbReference type="SUPFAM" id="SSF46689">
    <property type="entry name" value="Homeodomain-like"/>
    <property type="match status" value="1"/>
</dbReference>
<dbReference type="OrthoDB" id="338531at2759"/>
<feature type="compositionally biased region" description="Basic and acidic residues" evidence="1">
    <location>
        <begin position="28"/>
        <end position="39"/>
    </location>
</feature>
<dbReference type="AlphaFoldDB" id="A0A1Y2AS95"/>
<evidence type="ECO:0000256" key="1">
    <source>
        <dbReference type="SAM" id="MobiDB-lite"/>
    </source>
</evidence>
<feature type="region of interest" description="Disordered" evidence="1">
    <location>
        <begin position="297"/>
        <end position="363"/>
    </location>
</feature>
<evidence type="ECO:0000313" key="3">
    <source>
        <dbReference type="EMBL" id="ORY25344.1"/>
    </source>
</evidence>
<feature type="region of interest" description="Disordered" evidence="1">
    <location>
        <begin position="1"/>
        <end position="101"/>
    </location>
</feature>
<dbReference type="InParanoid" id="A0A1Y2AS95"/>
<feature type="compositionally biased region" description="Basic residues" evidence="1">
    <location>
        <begin position="68"/>
        <end position="79"/>
    </location>
</feature>
<feature type="compositionally biased region" description="Low complexity" evidence="1">
    <location>
        <begin position="331"/>
        <end position="356"/>
    </location>
</feature>
<feature type="domain" description="Homeobox" evidence="2">
    <location>
        <begin position="98"/>
        <end position="160"/>
    </location>
</feature>
<sequence length="444" mass="49848">MSTKDDTLQEHQGPQDAANLADEFPSPEPHHAAPIDMSHELANQAAAQAIEAAVAHAAQDNDDPSTFAHHHHHHHHQHQHTTASSPTPPPPPARFHESTPQGALTNNEQIAILRESYARNPNPGKAELETLAIKTGRPWNKIREYFRQRRNKLRGLDDLAVMEEPGRATGWLQVTYRSAPTTSFVSQLNLYEAYKDRFDPYSTSTPLLGGQELIALACATFPGCEMAKDESDYVLRGLREKDGAEREAWERGMEGLVEPLRGSSWLLSHYQHPTDPSAPATLTQTELYTSYATRFSSLLPQPEPSTSDFDTAPGGTSSTDLSEQDLETLFSSAHPQQPQQSPQQQQNQAQEQEQAQISPRENRLLNPVELINLARMTFPKCEPVVDEQGRFVIRGLERRDWVERGRHVRPDDMFPFALANGMFSLSSLSSLLFSRVKDTKRHYF</sequence>
<dbReference type="InterPro" id="IPR001356">
    <property type="entry name" value="HD"/>
</dbReference>
<evidence type="ECO:0000259" key="2">
    <source>
        <dbReference type="SMART" id="SM00389"/>
    </source>
</evidence>
<dbReference type="EMBL" id="MCFC01000058">
    <property type="protein sequence ID" value="ORY25344.1"/>
    <property type="molecule type" value="Genomic_DNA"/>
</dbReference>
<dbReference type="SMART" id="SM00389">
    <property type="entry name" value="HOX"/>
    <property type="match status" value="1"/>
</dbReference>
<keyword evidence="4" id="KW-1185">Reference proteome</keyword>
<dbReference type="Gene3D" id="1.10.10.60">
    <property type="entry name" value="Homeodomain-like"/>
    <property type="match status" value="1"/>
</dbReference>
<proteinExistence type="predicted"/>
<gene>
    <name evidence="3" type="ORF">BCR39DRAFT_544383</name>
</gene>
<organism evidence="3 4">
    <name type="scientific">Naematelia encephala</name>
    <dbReference type="NCBI Taxonomy" id="71784"/>
    <lineage>
        <taxon>Eukaryota</taxon>
        <taxon>Fungi</taxon>
        <taxon>Dikarya</taxon>
        <taxon>Basidiomycota</taxon>
        <taxon>Agaricomycotina</taxon>
        <taxon>Tremellomycetes</taxon>
        <taxon>Tremellales</taxon>
        <taxon>Naemateliaceae</taxon>
        <taxon>Naematelia</taxon>
    </lineage>
</organism>
<reference evidence="3 4" key="1">
    <citation type="submission" date="2016-07" db="EMBL/GenBank/DDBJ databases">
        <title>Pervasive Adenine N6-methylation of Active Genes in Fungi.</title>
        <authorList>
            <consortium name="DOE Joint Genome Institute"/>
            <person name="Mondo S.J."/>
            <person name="Dannebaum R.O."/>
            <person name="Kuo R.C."/>
            <person name="Labutti K."/>
            <person name="Haridas S."/>
            <person name="Kuo A."/>
            <person name="Salamov A."/>
            <person name="Ahrendt S.R."/>
            <person name="Lipzen A."/>
            <person name="Sullivan W."/>
            <person name="Andreopoulos W.B."/>
            <person name="Clum A."/>
            <person name="Lindquist E."/>
            <person name="Daum C."/>
            <person name="Ramamoorthy G.K."/>
            <person name="Gryganskyi A."/>
            <person name="Culley D."/>
            <person name="Magnuson J.K."/>
            <person name="James T.Y."/>
            <person name="O'Malley M.A."/>
            <person name="Stajich J.E."/>
            <person name="Spatafora J.W."/>
            <person name="Visel A."/>
            <person name="Grigoriev I.V."/>
        </authorList>
    </citation>
    <scope>NUCLEOTIDE SEQUENCE [LARGE SCALE GENOMIC DNA]</scope>
    <source>
        <strain evidence="3 4">68-887.2</strain>
    </source>
</reference>
<feature type="compositionally biased region" description="Low complexity" evidence="1">
    <location>
        <begin position="42"/>
        <end position="58"/>
    </location>
</feature>
<feature type="compositionally biased region" description="Polar residues" evidence="1">
    <location>
        <begin position="297"/>
        <end position="321"/>
    </location>
</feature>